<dbReference type="CDD" id="cd00590">
    <property type="entry name" value="RRM_SF"/>
    <property type="match status" value="1"/>
</dbReference>
<feature type="compositionally biased region" description="Basic and acidic residues" evidence="1">
    <location>
        <begin position="138"/>
        <end position="154"/>
    </location>
</feature>
<dbReference type="AlphaFoldDB" id="A0A7S1XGC8"/>
<reference evidence="3" key="1">
    <citation type="submission" date="2021-01" db="EMBL/GenBank/DDBJ databases">
        <authorList>
            <person name="Corre E."/>
            <person name="Pelletier E."/>
            <person name="Niang G."/>
            <person name="Scheremetjew M."/>
            <person name="Finn R."/>
            <person name="Kale V."/>
            <person name="Holt S."/>
            <person name="Cochrane G."/>
            <person name="Meng A."/>
            <person name="Brown T."/>
            <person name="Cohen L."/>
        </authorList>
    </citation>
    <scope>NUCLEOTIDE SEQUENCE</scope>
    <source>
        <strain evidence="3">SAG 36.94</strain>
    </source>
</reference>
<feature type="domain" description="RRM" evidence="2">
    <location>
        <begin position="193"/>
        <end position="266"/>
    </location>
</feature>
<evidence type="ECO:0000313" key="3">
    <source>
        <dbReference type="EMBL" id="CAD9235752.1"/>
    </source>
</evidence>
<evidence type="ECO:0000259" key="2">
    <source>
        <dbReference type="SMART" id="SM00360"/>
    </source>
</evidence>
<protein>
    <recommendedName>
        <fullName evidence="2">RRM domain-containing protein</fullName>
    </recommendedName>
</protein>
<feature type="region of interest" description="Disordered" evidence="1">
    <location>
        <begin position="87"/>
        <end position="113"/>
    </location>
</feature>
<dbReference type="EMBL" id="HBGH01014122">
    <property type="protein sequence ID" value="CAD9235752.1"/>
    <property type="molecule type" value="Transcribed_RNA"/>
</dbReference>
<feature type="region of interest" description="Disordered" evidence="1">
    <location>
        <begin position="127"/>
        <end position="154"/>
    </location>
</feature>
<dbReference type="Gene3D" id="3.30.70.330">
    <property type="match status" value="2"/>
</dbReference>
<name>A0A7S1XGC8_9RHOD</name>
<dbReference type="InterPro" id="IPR012677">
    <property type="entry name" value="Nucleotide-bd_a/b_plait_sf"/>
</dbReference>
<accession>A0A7S1XGC8</accession>
<proteinExistence type="predicted"/>
<organism evidence="3">
    <name type="scientific">Compsopogon caeruleus</name>
    <dbReference type="NCBI Taxonomy" id="31354"/>
    <lineage>
        <taxon>Eukaryota</taxon>
        <taxon>Rhodophyta</taxon>
        <taxon>Compsopogonophyceae</taxon>
        <taxon>Compsopogonales</taxon>
        <taxon>Compsopogonaceae</taxon>
        <taxon>Compsopogon</taxon>
    </lineage>
</organism>
<dbReference type="SMART" id="SM00360">
    <property type="entry name" value="RRM"/>
    <property type="match status" value="2"/>
</dbReference>
<dbReference type="InterPro" id="IPR000504">
    <property type="entry name" value="RRM_dom"/>
</dbReference>
<gene>
    <name evidence="3" type="ORF">CCAE0312_LOCUS7843</name>
</gene>
<evidence type="ECO:0000256" key="1">
    <source>
        <dbReference type="SAM" id="MobiDB-lite"/>
    </source>
</evidence>
<sequence length="366" mass="40482">MTAQVGLRLLRCLRRGSCDHLLHVVGSSPNPRIIIKDHVSSYLRGAEPLHIGMSRRFSTIPGNPTLGDEGQAKESFTITGNSDVIDSNKDNINLSAAGDGQESSGTRGPDDGDVAIVTVAEGVATAEVSSGSNSFSSPEKDVDGSLSKRVEESPLEEYRMKQDLELTTVGARSDPLKSDSELQGFSQGEEMAFVRVSMVNRYAIDDDLRELFAASGFPNVRTVFRLVDKTGGTNSSWFVEIPQAQVEEAMSKLQGATLGTKRVRVHPCRNAEYVHAQISRYLKKYQTLDPERASRTVWVRNLPRKVEASFIHRFFKGFLIEKLVRSQNDEDNAVMVVLESPDEADRAIIQRNRFKIMNHNVVVSAQ</sequence>
<feature type="domain" description="RRM" evidence="2">
    <location>
        <begin position="296"/>
        <end position="364"/>
    </location>
</feature>
<dbReference type="GO" id="GO:0003723">
    <property type="term" value="F:RNA binding"/>
    <property type="evidence" value="ECO:0007669"/>
    <property type="project" value="InterPro"/>
</dbReference>
<dbReference type="InterPro" id="IPR035979">
    <property type="entry name" value="RBD_domain_sf"/>
</dbReference>
<dbReference type="SUPFAM" id="SSF54928">
    <property type="entry name" value="RNA-binding domain, RBD"/>
    <property type="match status" value="1"/>
</dbReference>